<protein>
    <recommendedName>
        <fullName evidence="1">2EXR domain-containing protein</fullName>
    </recommendedName>
</protein>
<proteinExistence type="predicted"/>
<name>A0ABR1W071_9PEZI</name>
<evidence type="ECO:0000259" key="1">
    <source>
        <dbReference type="Pfam" id="PF20150"/>
    </source>
</evidence>
<dbReference type="InterPro" id="IPR045518">
    <property type="entry name" value="2EXR"/>
</dbReference>
<organism evidence="2 3">
    <name type="scientific">Apiospora saccharicola</name>
    <dbReference type="NCBI Taxonomy" id="335842"/>
    <lineage>
        <taxon>Eukaryota</taxon>
        <taxon>Fungi</taxon>
        <taxon>Dikarya</taxon>
        <taxon>Ascomycota</taxon>
        <taxon>Pezizomycotina</taxon>
        <taxon>Sordariomycetes</taxon>
        <taxon>Xylariomycetidae</taxon>
        <taxon>Amphisphaeriales</taxon>
        <taxon>Apiosporaceae</taxon>
        <taxon>Apiospora</taxon>
    </lineage>
</organism>
<evidence type="ECO:0000313" key="3">
    <source>
        <dbReference type="Proteomes" id="UP001446871"/>
    </source>
</evidence>
<dbReference type="EMBL" id="JAQQWM010000002">
    <property type="protein sequence ID" value="KAK8076899.1"/>
    <property type="molecule type" value="Genomic_DNA"/>
</dbReference>
<evidence type="ECO:0000313" key="2">
    <source>
        <dbReference type="EMBL" id="KAK8076899.1"/>
    </source>
</evidence>
<feature type="domain" description="2EXR" evidence="1">
    <location>
        <begin position="6"/>
        <end position="113"/>
    </location>
</feature>
<reference evidence="2 3" key="1">
    <citation type="submission" date="2023-01" db="EMBL/GenBank/DDBJ databases">
        <title>Analysis of 21 Apiospora genomes using comparative genomics revels a genus with tremendous synthesis potential of carbohydrate active enzymes and secondary metabolites.</title>
        <authorList>
            <person name="Sorensen T."/>
        </authorList>
    </citation>
    <scope>NUCLEOTIDE SEQUENCE [LARGE SCALE GENOMIC DNA]</scope>
    <source>
        <strain evidence="2 3">CBS 83171</strain>
    </source>
</reference>
<dbReference type="Proteomes" id="UP001446871">
    <property type="component" value="Unassembled WGS sequence"/>
</dbReference>
<comment type="caution">
    <text evidence="2">The sequence shown here is derived from an EMBL/GenBank/DDBJ whole genome shotgun (WGS) entry which is preliminary data.</text>
</comment>
<dbReference type="Pfam" id="PF20150">
    <property type="entry name" value="2EXR"/>
    <property type="match status" value="1"/>
</dbReference>
<gene>
    <name evidence="2" type="ORF">PG996_003069</name>
</gene>
<keyword evidence="3" id="KW-1185">Reference proteome</keyword>
<sequence>MADIHFPLFSSLPPEIRRQIWDHVVEQPQLIHTNGFVDEERIVQDQTSTYIYYGGDVKTQWLDTSDNQLRVYPRFPPVHDVCHEARKAFLESPGLVRETTGLGVAWRPERDILMCHDLVVGDTGYRYEWSWWDVIANRYLPAHCKAPRNPDIPGRYDVRHLRFVLDDFNEAYPVAREQYSNFQPDLCYTFGLAPDANLEKTGTSWTRTSGSLPELIELHGLGQVVVPHHPATPNGRHVHVARAQHYGSQCGGGA</sequence>
<accession>A0ABR1W071</accession>